<accession>A0A7Y2H154</accession>
<name>A0A7Y2H154_UNCEI</name>
<dbReference type="SUPFAM" id="SSF48452">
    <property type="entry name" value="TPR-like"/>
    <property type="match status" value="1"/>
</dbReference>
<dbReference type="AlphaFoldDB" id="A0A7Y2H154"/>
<keyword evidence="1" id="KW-0472">Membrane</keyword>
<dbReference type="InterPro" id="IPR011990">
    <property type="entry name" value="TPR-like_helical_dom_sf"/>
</dbReference>
<protein>
    <submittedName>
        <fullName evidence="2">Tetratricopeptide repeat protein</fullName>
    </submittedName>
</protein>
<keyword evidence="1" id="KW-1133">Transmembrane helix</keyword>
<feature type="transmembrane region" description="Helical" evidence="1">
    <location>
        <begin position="43"/>
        <end position="62"/>
    </location>
</feature>
<feature type="transmembrane region" description="Helical" evidence="1">
    <location>
        <begin position="401"/>
        <end position="423"/>
    </location>
</feature>
<reference evidence="2 3" key="1">
    <citation type="submission" date="2020-03" db="EMBL/GenBank/DDBJ databases">
        <title>Metabolic flexibility allows generalist bacteria to become dominant in a frequently disturbed ecosystem.</title>
        <authorList>
            <person name="Chen Y.-J."/>
            <person name="Leung P.M."/>
            <person name="Bay S.K."/>
            <person name="Hugenholtz P."/>
            <person name="Kessler A.J."/>
            <person name="Shelley G."/>
            <person name="Waite D.W."/>
            <person name="Cook P.L."/>
            <person name="Greening C."/>
        </authorList>
    </citation>
    <scope>NUCLEOTIDE SEQUENCE [LARGE SCALE GENOMIC DNA]</scope>
    <source>
        <strain evidence="2">SS_bin_28</strain>
    </source>
</reference>
<dbReference type="EMBL" id="JABDJR010000089">
    <property type="protein sequence ID" value="NNF05615.1"/>
    <property type="molecule type" value="Genomic_DNA"/>
</dbReference>
<feature type="transmembrane region" description="Helical" evidence="1">
    <location>
        <begin position="213"/>
        <end position="238"/>
    </location>
</feature>
<feature type="transmembrane region" description="Helical" evidence="1">
    <location>
        <begin position="344"/>
        <end position="362"/>
    </location>
</feature>
<feature type="transmembrane region" description="Helical" evidence="1">
    <location>
        <begin position="250"/>
        <end position="268"/>
    </location>
</feature>
<dbReference type="Proteomes" id="UP000547674">
    <property type="component" value="Unassembled WGS sequence"/>
</dbReference>
<evidence type="ECO:0000313" key="3">
    <source>
        <dbReference type="Proteomes" id="UP000547674"/>
    </source>
</evidence>
<organism evidence="2 3">
    <name type="scientific">Eiseniibacteriota bacterium</name>
    <dbReference type="NCBI Taxonomy" id="2212470"/>
    <lineage>
        <taxon>Bacteria</taxon>
        <taxon>Candidatus Eiseniibacteriota</taxon>
    </lineage>
</organism>
<dbReference type="Gene3D" id="1.25.40.10">
    <property type="entry name" value="Tetratricopeptide repeat domain"/>
    <property type="match status" value="1"/>
</dbReference>
<comment type="caution">
    <text evidence="2">The sequence shown here is derived from an EMBL/GenBank/DDBJ whole genome shotgun (WGS) entry which is preliminary data.</text>
</comment>
<sequence length="608" mass="66464">MFNKRLALTLLFCALAQVGLWVWGGLASDNSDLWGLHTWGYLLPVDSLLLALLFGAAFFVIYRGAPFPTRPLGIGGALGLGAVLFYSLRDRAHLLGDGQLWISNYAREGIYHAHEPLAAAASYIAAQGQAGAAGRMEIWGVICGVLGLALLLLITPELARTPRERWIVLMFGLGSATMQFAFGYIEAYPLLWVMTLLFVWSGLLLLRTGGVWWLVGLSFGLAFGTHGIGALLAIPTLLLLFLRRPKLGDLAFALVCFAGPVAFAYWLLPQLLPSASAEQAGAEEVISGAKEIFEGLAVYPFGVGAWVLEQINRWSLLSPFAWLLIPVLFWRFGKLEPGPTGSKTPWFLLVTALALMIPFLVLNTHGSRGASIDWDSFAVGGVVLSLLGGTLIGRVSEQRHIPYGLPAVIAALAVLSSGAFVLIQAKPSSALHRFETLVQSPKWGDQNRSLAYETLYMYHRDAENHVEAAEALYHAAQYSGSARLINNAAVLLSRNNQHEKSAEIYLRLTEKFNVDGQTWYRFGVELRDSGSLDAAKTALRRALQLDTRLVDAMNALGQVILSNPASSKEQKEAYSLFSRSLAIDPDQPYAPVLRRALTNRQDSIEQNQ</sequence>
<feature type="transmembrane region" description="Helical" evidence="1">
    <location>
        <begin position="374"/>
        <end position="395"/>
    </location>
</feature>
<feature type="transmembrane region" description="Helical" evidence="1">
    <location>
        <begin position="138"/>
        <end position="154"/>
    </location>
</feature>
<proteinExistence type="predicted"/>
<feature type="transmembrane region" description="Helical" evidence="1">
    <location>
        <begin position="190"/>
        <end position="206"/>
    </location>
</feature>
<evidence type="ECO:0000313" key="2">
    <source>
        <dbReference type="EMBL" id="NNF05615.1"/>
    </source>
</evidence>
<feature type="transmembrane region" description="Helical" evidence="1">
    <location>
        <begin position="69"/>
        <end position="88"/>
    </location>
</feature>
<feature type="transmembrane region" description="Helical" evidence="1">
    <location>
        <begin position="314"/>
        <end position="332"/>
    </location>
</feature>
<gene>
    <name evidence="2" type="ORF">HKN21_02530</name>
</gene>
<evidence type="ECO:0000256" key="1">
    <source>
        <dbReference type="SAM" id="Phobius"/>
    </source>
</evidence>
<keyword evidence="1" id="KW-0812">Transmembrane</keyword>